<feature type="chain" id="PRO_5017052704" description="Por secretion system C-terminal sorting domain" evidence="1">
    <location>
        <begin position="18"/>
        <end position="1009"/>
    </location>
</feature>
<feature type="signal peptide" evidence="1">
    <location>
        <begin position="1"/>
        <end position="17"/>
    </location>
</feature>
<evidence type="ECO:0000256" key="1">
    <source>
        <dbReference type="SAM" id="SignalP"/>
    </source>
</evidence>
<evidence type="ECO:0000313" key="3">
    <source>
        <dbReference type="Proteomes" id="UP000255515"/>
    </source>
</evidence>
<dbReference type="AlphaFoldDB" id="A0A376C0F0"/>
<evidence type="ECO:0000313" key="2">
    <source>
        <dbReference type="EMBL" id="SSZ46710.1"/>
    </source>
</evidence>
<dbReference type="InterPro" id="IPR029058">
    <property type="entry name" value="AB_hydrolase_fold"/>
</dbReference>
<accession>A0A376C0F0</accession>
<organism evidence="2 3">
    <name type="scientific">Bergeyella zoohelcum</name>
    <dbReference type="NCBI Taxonomy" id="1015"/>
    <lineage>
        <taxon>Bacteria</taxon>
        <taxon>Pseudomonadati</taxon>
        <taxon>Bacteroidota</taxon>
        <taxon>Flavobacteriia</taxon>
        <taxon>Flavobacteriales</taxon>
        <taxon>Weeksellaceae</taxon>
        <taxon>Bergeyella</taxon>
    </lineage>
</organism>
<dbReference type="RefSeq" id="WP_002687025.1">
    <property type="nucleotide sequence ID" value="NZ_UFTJ01000001.1"/>
</dbReference>
<protein>
    <recommendedName>
        <fullName evidence="4">Por secretion system C-terminal sorting domain</fullName>
    </recommendedName>
</protein>
<dbReference type="Proteomes" id="UP000255515">
    <property type="component" value="Unassembled WGS sequence"/>
</dbReference>
<evidence type="ECO:0008006" key="4">
    <source>
        <dbReference type="Google" id="ProtNLM"/>
    </source>
</evidence>
<proteinExistence type="predicted"/>
<name>A0A376C0F0_9FLAO</name>
<dbReference type="SUPFAM" id="SSF53474">
    <property type="entry name" value="alpha/beta-Hydrolases"/>
    <property type="match status" value="1"/>
</dbReference>
<dbReference type="Gene3D" id="3.40.50.1820">
    <property type="entry name" value="alpha/beta hydrolase"/>
    <property type="match status" value="1"/>
</dbReference>
<dbReference type="EMBL" id="UFTJ01000001">
    <property type="protein sequence ID" value="SSZ46710.1"/>
    <property type="molecule type" value="Genomic_DNA"/>
</dbReference>
<reference evidence="2 3" key="1">
    <citation type="submission" date="2018-06" db="EMBL/GenBank/DDBJ databases">
        <authorList>
            <consortium name="Pathogen Informatics"/>
            <person name="Doyle S."/>
        </authorList>
    </citation>
    <scope>NUCLEOTIDE SEQUENCE [LARGE SCALE GENOMIC DNA]</scope>
    <source>
        <strain evidence="2 3">NCTC11661</strain>
    </source>
</reference>
<keyword evidence="1" id="KW-0732">Signal</keyword>
<gene>
    <name evidence="2" type="ORF">NCTC11661_00361</name>
</gene>
<sequence>MKKILAIALLLPVVAYAQLPSKEQYEAEQAQFWNNALGILNSNPTSRISGTTILYDKVTPFASLFTYNEADNNVSDAVHFRQALSEMYRASDKTLFQSPEMLDNGIQSFAGTVVVPVGILDVDFSYLNYTPENPHLNALRLENKVFHPIDNRPVSTQKHITVLSPLSKVAMGNAVVYRFDNSWWYQHGNKSIQSLSADFGNGALVSVIQNGQLVQNKFPITYSQADEVKKITFHITYTDGSTLTTYAGISIMASRNSTMAKNGSPLLAYTSTIPSENNALGQIEYRIFYGDNNTEKKLKKPFIIVDGFDPGDKRKIIKQDCINDVKYKCVEKNRPWEDENYESIEYLMKYGDNKVKDLKAKLTAQGYDVVIVNFPNYTNNLGQEVDGGADDIFQNGRTIASFIQYLNGQLQTNGSAEKLVVVGPSMGGQITRYALAYLEKNGIPTNTRLWISMDSPHQGANIPLAIQGDLYWMGEILNKEEAKQKYRSVLNSPAAKQMLLQTFEEKPFPYPILGQYIKYLSVEDKEHQQYVTSLRDNGVSGSNGYPVLDNIKKIAITNGSIVGTKNVNPGEKFYEVAAFAKVRFLGIKVDNKPVFRINNWFSNNRDIKGNIFENFSYEPYNEYSVKYTNDKFYNSLDAVPGGSFNSANDLKDEVYDTLTGTNALSFPLGVLVMTDKKLIVEQRIPNNIQTAIAPQSFIPTHSALDTNGFSDWYQPISNSLVCSSQTPFDSYYGENHNMPHVTFTDNMVTWLMSWLNGNELPPTVPNPKPIGGDSVICENEEKTYVLDACEFPNNVQWTIEGGTIVSHTNSSVIVRSNINGLMKLTANFPGTLTPAITKKIWVGKPKLNINIHSTPTYAEAFIENIEEQGINPHNITWRNKQTNQITTGIDYIAFQFTPLEVTATNECGSSTVNIRLIKKCPEEYIINRIQGDAYQLHFTDLCQFENSRNASTLNNRNSHHTIELANAMGQTVLTTSQDTFDISHLPAGAYYARVIKNGQVVHTQVLRKQ</sequence>